<protein>
    <submittedName>
        <fullName evidence="1">Terpenoid synthase</fullName>
    </submittedName>
</protein>
<evidence type="ECO:0000313" key="2">
    <source>
        <dbReference type="Proteomes" id="UP000799424"/>
    </source>
</evidence>
<evidence type="ECO:0000313" key="1">
    <source>
        <dbReference type="EMBL" id="KAF2824417.1"/>
    </source>
</evidence>
<proteinExistence type="predicted"/>
<dbReference type="OrthoDB" id="2861623at2759"/>
<gene>
    <name evidence="1" type="ORF">CC86DRAFT_408495</name>
</gene>
<reference evidence="1" key="1">
    <citation type="journal article" date="2020" name="Stud. Mycol.">
        <title>101 Dothideomycetes genomes: a test case for predicting lifestyles and emergence of pathogens.</title>
        <authorList>
            <person name="Haridas S."/>
            <person name="Albert R."/>
            <person name="Binder M."/>
            <person name="Bloem J."/>
            <person name="Labutti K."/>
            <person name="Salamov A."/>
            <person name="Andreopoulos B."/>
            <person name="Baker S."/>
            <person name="Barry K."/>
            <person name="Bills G."/>
            <person name="Bluhm B."/>
            <person name="Cannon C."/>
            <person name="Castanera R."/>
            <person name="Culley D."/>
            <person name="Daum C."/>
            <person name="Ezra D."/>
            <person name="Gonzalez J."/>
            <person name="Henrissat B."/>
            <person name="Kuo A."/>
            <person name="Liang C."/>
            <person name="Lipzen A."/>
            <person name="Lutzoni F."/>
            <person name="Magnuson J."/>
            <person name="Mondo S."/>
            <person name="Nolan M."/>
            <person name="Ohm R."/>
            <person name="Pangilinan J."/>
            <person name="Park H.-J."/>
            <person name="Ramirez L."/>
            <person name="Alfaro M."/>
            <person name="Sun H."/>
            <person name="Tritt A."/>
            <person name="Yoshinaga Y."/>
            <person name="Zwiers L.-H."/>
            <person name="Turgeon B."/>
            <person name="Goodwin S."/>
            <person name="Spatafora J."/>
            <person name="Crous P."/>
            <person name="Grigoriev I."/>
        </authorList>
    </citation>
    <scope>NUCLEOTIDE SEQUENCE</scope>
    <source>
        <strain evidence="1">CBS 113818</strain>
    </source>
</reference>
<dbReference type="AlphaFoldDB" id="A0A6A6ZVN3"/>
<sequence>MSEEEQRLRLSGAIPPIDDFWRYRLGSSAVPVCLAFNEFIWGGMNLPCEFHEDEDVKKIQRCTNTFVSGVNDILSLKKEIRRGAIDSLVPAYLYHGGDLDMAVAKVVEFLGAEIRGMDEAAASLFRRYEAVDAHMQKQVKDFVDGCKHHATGNLLWSFETGRYGVEWVDEKIVMAL</sequence>
<dbReference type="EMBL" id="MU006230">
    <property type="protein sequence ID" value="KAF2824417.1"/>
    <property type="molecule type" value="Genomic_DNA"/>
</dbReference>
<keyword evidence="2" id="KW-1185">Reference proteome</keyword>
<dbReference type="Pfam" id="PF19086">
    <property type="entry name" value="Terpene_syn_C_2"/>
    <property type="match status" value="1"/>
</dbReference>
<dbReference type="InterPro" id="IPR008949">
    <property type="entry name" value="Isoprenoid_synthase_dom_sf"/>
</dbReference>
<accession>A0A6A6ZVN3</accession>
<dbReference type="Gene3D" id="1.10.600.10">
    <property type="entry name" value="Farnesyl Diphosphate Synthase"/>
    <property type="match status" value="1"/>
</dbReference>
<dbReference type="Proteomes" id="UP000799424">
    <property type="component" value="Unassembled WGS sequence"/>
</dbReference>
<dbReference type="SUPFAM" id="SSF48576">
    <property type="entry name" value="Terpenoid synthases"/>
    <property type="match status" value="1"/>
</dbReference>
<organism evidence="1 2">
    <name type="scientific">Ophiobolus disseminans</name>
    <dbReference type="NCBI Taxonomy" id="1469910"/>
    <lineage>
        <taxon>Eukaryota</taxon>
        <taxon>Fungi</taxon>
        <taxon>Dikarya</taxon>
        <taxon>Ascomycota</taxon>
        <taxon>Pezizomycotina</taxon>
        <taxon>Dothideomycetes</taxon>
        <taxon>Pleosporomycetidae</taxon>
        <taxon>Pleosporales</taxon>
        <taxon>Pleosporineae</taxon>
        <taxon>Phaeosphaeriaceae</taxon>
        <taxon>Ophiobolus</taxon>
    </lineage>
</organism>
<name>A0A6A6ZVN3_9PLEO</name>